<comment type="caution">
    <text evidence="2">The sequence shown here is derived from an EMBL/GenBank/DDBJ whole genome shotgun (WGS) entry which is preliminary data.</text>
</comment>
<proteinExistence type="predicted"/>
<protein>
    <submittedName>
        <fullName evidence="2">Heterokaryon incompatibility protein-domain-containing protein</fullName>
    </submittedName>
</protein>
<dbReference type="InterPro" id="IPR010730">
    <property type="entry name" value="HET"/>
</dbReference>
<name>A0A8K0RSE4_9HYPO</name>
<accession>A0A8K0RSE4</accession>
<sequence>MIARCDNAWSYCGKFRSTCEERLRLANQWFQQCTTSHTCRPSNTVFTPRRLIHIGDTNQRLRLIETTSGFLDTGLQYVALSYCWGPGGGTLTTTLDNIEAHKSDIPFYRLPSTIKDAVFVCQKLSINYLWVDALCIIQDPGNADWVEQSGRMNLIYSNAALTIAADESSTCTAGFWHPENTRFQKVSESCWIRDTPTNSAWDVLSTRGWTLQERILSHRILHFSNSSISWECDACCRFEDGETKIDFTGLSYRAFRLLNRSAPHESLGKSILGDGFDDREGDYAPVHITDFLTSGSWKSIFFAWAAIIENYSKRDLTQPGDKLSAISGLASFVLTQAGIGAESYLAGLWREDLVEGLLWYVSAARPSRSSAPYIAPTWSWASMTGSIHYFRDRYQFRFKPHISISDAHCTTSPTDPTGRVTGGVIHLAGLMVEVELAVIQRSPSFSSSYKDAGGTPIRAQDQQVAFVRLRQTAGGEESRWYEVMYDEEAKVNGTEDDLYGREAETSVSKSLDDISDRGAYFCLSVGELIDSVTGGQRDWFLVLQKTIGNEVYKRVGIGYFQYSKSTEFSLFSNSDVYNITLI</sequence>
<dbReference type="AlphaFoldDB" id="A0A8K0RSE4"/>
<organism evidence="2 3">
    <name type="scientific">Fusarium tricinctum</name>
    <dbReference type="NCBI Taxonomy" id="61284"/>
    <lineage>
        <taxon>Eukaryota</taxon>
        <taxon>Fungi</taxon>
        <taxon>Dikarya</taxon>
        <taxon>Ascomycota</taxon>
        <taxon>Pezizomycotina</taxon>
        <taxon>Sordariomycetes</taxon>
        <taxon>Hypocreomycetidae</taxon>
        <taxon>Hypocreales</taxon>
        <taxon>Nectriaceae</taxon>
        <taxon>Fusarium</taxon>
        <taxon>Fusarium tricinctum species complex</taxon>
    </lineage>
</organism>
<dbReference type="OrthoDB" id="5347061at2759"/>
<reference evidence="2" key="1">
    <citation type="journal article" date="2021" name="Nat. Commun.">
        <title>Genetic determinants of endophytism in the Arabidopsis root mycobiome.</title>
        <authorList>
            <person name="Mesny F."/>
            <person name="Miyauchi S."/>
            <person name="Thiergart T."/>
            <person name="Pickel B."/>
            <person name="Atanasova L."/>
            <person name="Karlsson M."/>
            <person name="Huettel B."/>
            <person name="Barry K.W."/>
            <person name="Haridas S."/>
            <person name="Chen C."/>
            <person name="Bauer D."/>
            <person name="Andreopoulos W."/>
            <person name="Pangilinan J."/>
            <person name="LaButti K."/>
            <person name="Riley R."/>
            <person name="Lipzen A."/>
            <person name="Clum A."/>
            <person name="Drula E."/>
            <person name="Henrissat B."/>
            <person name="Kohler A."/>
            <person name="Grigoriev I.V."/>
            <person name="Martin F.M."/>
            <person name="Hacquard S."/>
        </authorList>
    </citation>
    <scope>NUCLEOTIDE SEQUENCE</scope>
    <source>
        <strain evidence="2">MPI-SDFR-AT-0068</strain>
    </source>
</reference>
<dbReference type="PANTHER" id="PTHR33112:SF16">
    <property type="entry name" value="HETEROKARYON INCOMPATIBILITY DOMAIN-CONTAINING PROTEIN"/>
    <property type="match status" value="1"/>
</dbReference>
<keyword evidence="3" id="KW-1185">Reference proteome</keyword>
<gene>
    <name evidence="2" type="ORF">BKA59DRAFT_514191</name>
</gene>
<dbReference type="EMBL" id="JAGPXF010000005">
    <property type="protein sequence ID" value="KAH7242676.1"/>
    <property type="molecule type" value="Genomic_DNA"/>
</dbReference>
<dbReference type="Proteomes" id="UP000813427">
    <property type="component" value="Unassembled WGS sequence"/>
</dbReference>
<feature type="domain" description="Heterokaryon incompatibility" evidence="1">
    <location>
        <begin position="77"/>
        <end position="213"/>
    </location>
</feature>
<dbReference type="Pfam" id="PF06985">
    <property type="entry name" value="HET"/>
    <property type="match status" value="1"/>
</dbReference>
<evidence type="ECO:0000313" key="2">
    <source>
        <dbReference type="EMBL" id="KAH7242676.1"/>
    </source>
</evidence>
<dbReference type="PANTHER" id="PTHR33112">
    <property type="entry name" value="DOMAIN PROTEIN, PUTATIVE-RELATED"/>
    <property type="match status" value="1"/>
</dbReference>
<evidence type="ECO:0000313" key="3">
    <source>
        <dbReference type="Proteomes" id="UP000813427"/>
    </source>
</evidence>
<evidence type="ECO:0000259" key="1">
    <source>
        <dbReference type="Pfam" id="PF06985"/>
    </source>
</evidence>